<accession>A0A5J4QKA7</accession>
<dbReference type="EMBL" id="SNRY01003333">
    <property type="protein sequence ID" value="KAA6321364.1"/>
    <property type="molecule type" value="Genomic_DNA"/>
</dbReference>
<sequence length="211" mass="23428">MAPFVTQCVVADKLSSAVFAIIILLPGGFPAIFLYFCTLAIGAMECNLYLHNYKVTTLLTGCQLGIETGLYYSTLGAKSTWEEKDGSYSYKEETTINPSYLQLPVSVLYKFNLGQDLYLSPSAGLYVGYGIGGKTTNKYTDGTNTEKRSSDFFGKDDDGYEDTNRFDMGLTLGLTLQYSKFTFGLGYDYGLTPVDKKYEGESYSTEKRIKK</sequence>
<gene>
    <name evidence="3" type="ORF">EZS27_028974</name>
</gene>
<comment type="caution">
    <text evidence="3">The sequence shown here is derived from an EMBL/GenBank/DDBJ whole genome shotgun (WGS) entry which is preliminary data.</text>
</comment>
<reference evidence="3" key="1">
    <citation type="submission" date="2019-03" db="EMBL/GenBank/DDBJ databases">
        <title>Single cell metagenomics reveals metabolic interactions within the superorganism composed of flagellate Streblomastix strix and complex community of Bacteroidetes bacteria on its surface.</title>
        <authorList>
            <person name="Treitli S.C."/>
            <person name="Kolisko M."/>
            <person name="Husnik F."/>
            <person name="Keeling P."/>
            <person name="Hampl V."/>
        </authorList>
    </citation>
    <scope>NUCLEOTIDE SEQUENCE</scope>
    <source>
        <strain evidence="3">STM</strain>
    </source>
</reference>
<keyword evidence="1" id="KW-0472">Membrane</keyword>
<proteinExistence type="predicted"/>
<name>A0A5J4QKA7_9ZZZZ</name>
<protein>
    <recommendedName>
        <fullName evidence="2">Outer membrane protein beta-barrel domain-containing protein</fullName>
    </recommendedName>
</protein>
<feature type="transmembrane region" description="Helical" evidence="1">
    <location>
        <begin position="19"/>
        <end position="44"/>
    </location>
</feature>
<dbReference type="InterPro" id="IPR025665">
    <property type="entry name" value="Beta-barrel_OMP_2"/>
</dbReference>
<feature type="domain" description="Outer membrane protein beta-barrel" evidence="2">
    <location>
        <begin position="63"/>
        <end position="194"/>
    </location>
</feature>
<keyword evidence="1" id="KW-0812">Transmembrane</keyword>
<evidence type="ECO:0000259" key="2">
    <source>
        <dbReference type="Pfam" id="PF13568"/>
    </source>
</evidence>
<evidence type="ECO:0000313" key="3">
    <source>
        <dbReference type="EMBL" id="KAA6321364.1"/>
    </source>
</evidence>
<evidence type="ECO:0000256" key="1">
    <source>
        <dbReference type="SAM" id="Phobius"/>
    </source>
</evidence>
<keyword evidence="1" id="KW-1133">Transmembrane helix</keyword>
<organism evidence="3">
    <name type="scientific">termite gut metagenome</name>
    <dbReference type="NCBI Taxonomy" id="433724"/>
    <lineage>
        <taxon>unclassified sequences</taxon>
        <taxon>metagenomes</taxon>
        <taxon>organismal metagenomes</taxon>
    </lineage>
</organism>
<dbReference type="AlphaFoldDB" id="A0A5J4QKA7"/>
<dbReference type="Pfam" id="PF13568">
    <property type="entry name" value="OMP_b-brl_2"/>
    <property type="match status" value="1"/>
</dbReference>